<feature type="transmembrane region" description="Helical" evidence="1">
    <location>
        <begin position="12"/>
        <end position="34"/>
    </location>
</feature>
<keyword evidence="1" id="KW-0812">Transmembrane</keyword>
<organism evidence="2 3">
    <name type="scientific">Candidatus Gottesmanbacteria bacterium RBG_16_38_7b</name>
    <dbReference type="NCBI Taxonomy" id="1798372"/>
    <lineage>
        <taxon>Bacteria</taxon>
        <taxon>Candidatus Gottesmaniibacteriota</taxon>
    </lineage>
</organism>
<comment type="caution">
    <text evidence="2">The sequence shown here is derived from an EMBL/GenBank/DDBJ whole genome shotgun (WGS) entry which is preliminary data.</text>
</comment>
<sequence length="155" mass="16934">MNTQQTSGNFFRIGFFVLAGALLFIGGIFSTNVFKKAPPGLIQPSPTIVFEETYQPSPTKVVPTSIEVEQNDEEGIKQAFAQKYGKNTSEVIITISKNTGIHAQGSVKFAGEAGGGWFLAYQNNYDWFIVADGNGIIPCETVYSYNFPSDMIPDC</sequence>
<gene>
    <name evidence="2" type="ORF">A2153_01745</name>
</gene>
<evidence type="ECO:0000313" key="2">
    <source>
        <dbReference type="EMBL" id="OGF99040.1"/>
    </source>
</evidence>
<accession>A0A1F5YFU5</accession>
<reference evidence="2 3" key="1">
    <citation type="journal article" date="2016" name="Nat. Commun.">
        <title>Thousands of microbial genomes shed light on interconnected biogeochemical processes in an aquifer system.</title>
        <authorList>
            <person name="Anantharaman K."/>
            <person name="Brown C.T."/>
            <person name="Hug L.A."/>
            <person name="Sharon I."/>
            <person name="Castelle C.J."/>
            <person name="Probst A.J."/>
            <person name="Thomas B.C."/>
            <person name="Singh A."/>
            <person name="Wilkins M.J."/>
            <person name="Karaoz U."/>
            <person name="Brodie E.L."/>
            <person name="Williams K.H."/>
            <person name="Hubbard S.S."/>
            <person name="Banfield J.F."/>
        </authorList>
    </citation>
    <scope>NUCLEOTIDE SEQUENCE [LARGE SCALE GENOMIC DNA]</scope>
</reference>
<evidence type="ECO:0000313" key="3">
    <source>
        <dbReference type="Proteomes" id="UP000177396"/>
    </source>
</evidence>
<name>A0A1F5YFU5_9BACT</name>
<dbReference type="AlphaFoldDB" id="A0A1F5YFU5"/>
<evidence type="ECO:0000256" key="1">
    <source>
        <dbReference type="SAM" id="Phobius"/>
    </source>
</evidence>
<keyword evidence="1" id="KW-1133">Transmembrane helix</keyword>
<protein>
    <submittedName>
        <fullName evidence="2">Uncharacterized protein</fullName>
    </submittedName>
</protein>
<dbReference type="Proteomes" id="UP000177396">
    <property type="component" value="Unassembled WGS sequence"/>
</dbReference>
<dbReference type="EMBL" id="MFJB01000071">
    <property type="protein sequence ID" value="OGF99040.1"/>
    <property type="molecule type" value="Genomic_DNA"/>
</dbReference>
<proteinExistence type="predicted"/>
<keyword evidence="1" id="KW-0472">Membrane</keyword>